<keyword evidence="13" id="KW-1185">Reference proteome</keyword>
<keyword evidence="5" id="KW-0833">Ubl conjugation pathway</keyword>
<dbReference type="EMBL" id="JAAAIP010000074">
    <property type="protein sequence ID" value="KAG0326761.1"/>
    <property type="molecule type" value="Genomic_DNA"/>
</dbReference>
<dbReference type="InterPro" id="IPR019734">
    <property type="entry name" value="TPR_rpt"/>
</dbReference>
<dbReference type="Proteomes" id="UP000738325">
    <property type="component" value="Unassembled WGS sequence"/>
</dbReference>
<dbReference type="Gene3D" id="1.25.40.10">
    <property type="entry name" value="Tetratricopeptide repeat domain"/>
    <property type="match status" value="1"/>
</dbReference>
<dbReference type="SUPFAM" id="SSF48452">
    <property type="entry name" value="TPR-like"/>
    <property type="match status" value="1"/>
</dbReference>
<dbReference type="InterPro" id="IPR011990">
    <property type="entry name" value="TPR-like_helical_dom_sf"/>
</dbReference>
<evidence type="ECO:0000256" key="3">
    <source>
        <dbReference type="ARBA" id="ARBA00022618"/>
    </source>
</evidence>
<feature type="compositionally biased region" description="Polar residues" evidence="10">
    <location>
        <begin position="824"/>
        <end position="837"/>
    </location>
</feature>
<comment type="function">
    <text evidence="8">Component of the anaphase promoting complex/cyclosome (APC/C), a cell cycle-regulated E3 ubiquitin ligase that controls progression through mitosis and the G1 phase of the cell cycle. The APC/C complex acts by mediating ubiquitination and subsequent degradation of target proteins: it mainly mediates the formation of 'Lys-11'-linked polyubiquitin chains and, to a lower extent, the formation of 'Lys-48'- and 'Lys-63'-linked polyubiquitin chains. The APC/C complex catalyzes assembly of branched 'Lys-11'-/'Lys-48'-linked branched ubiquitin chains on target proteins.</text>
</comment>
<name>A0A9P6RVF3_9FUNG</name>
<dbReference type="PANTHER" id="PTHR12830:SF9">
    <property type="entry name" value="ANAPHASE-PROMOTING COMPLEX SUBUNIT 5"/>
    <property type="match status" value="1"/>
</dbReference>
<comment type="caution">
    <text evidence="12">The sequence shown here is derived from an EMBL/GenBank/DDBJ whole genome shotgun (WGS) entry which is preliminary data.</text>
</comment>
<dbReference type="Pfam" id="PF12862">
    <property type="entry name" value="ANAPC5"/>
    <property type="match status" value="1"/>
</dbReference>
<feature type="compositionally biased region" description="Basic residues" evidence="10">
    <location>
        <begin position="901"/>
        <end position="910"/>
    </location>
</feature>
<evidence type="ECO:0000256" key="5">
    <source>
        <dbReference type="ARBA" id="ARBA00022786"/>
    </source>
</evidence>
<reference evidence="12" key="1">
    <citation type="journal article" date="2020" name="Fungal Divers.">
        <title>Resolving the Mortierellaceae phylogeny through synthesis of multi-gene phylogenetics and phylogenomics.</title>
        <authorList>
            <person name="Vandepol N."/>
            <person name="Liber J."/>
            <person name="Desiro A."/>
            <person name="Na H."/>
            <person name="Kennedy M."/>
            <person name="Barry K."/>
            <person name="Grigoriev I.V."/>
            <person name="Miller A.N."/>
            <person name="O'Donnell K."/>
            <person name="Stajich J.E."/>
            <person name="Bonito G."/>
        </authorList>
    </citation>
    <scope>NUCLEOTIDE SEQUENCE</scope>
    <source>
        <strain evidence="12">REB-010B</strain>
    </source>
</reference>
<dbReference type="GO" id="GO:0005680">
    <property type="term" value="C:anaphase-promoting complex"/>
    <property type="evidence" value="ECO:0007669"/>
    <property type="project" value="InterPro"/>
</dbReference>
<sequence length="910" mass="101181">MTSRRAFARTATDISLLPRGFTPTEQALANSASELVSARSSIPGLGVASGSIHVVPYLTPNKVSILILIEYYCQSQCPPESTHRLLLFLLKCIQDPEEYLQDSLNKISVKVQAEAGVEIWDHLRNTLKRIKSPHHLSDFFLDKLDLDVSDSDDVVPRRIGLKDLALPASRAMQLGEEGTIILDNSSVMGLYVRKAQIEYKKLKFREMCELYTALEDYISAIGKVDHHFQSKDTASIRSEGSRLLSAFDMEKYLDLQAQQLSNPGHADIPDDLMAHVHTIQSRMPQLAKTHYITCLHAQQTGDFEVAIQSLYRFFDYTMATHDRVLYQYALLNLAMLHARFSHYEQALSALRETIEVARDHQDQECLSYALNWFYRLAKKIPGSSSEMNEAQILASLGGQADGHAFQYLHSLTELTVAKQMQGESMSKALEALVKASSINLRYSLDGVGGIIQLFQSRTWGAFGSPLLSSLYSQLQLKYHASEADMNDAASGYSKAASDLAQDGRMVDAIRVIDLARSKFPLRTMKATSWVQTLVQTLQRRAMSANRLREAKVLTHQLGTTLASTSILTSSSNNDALKGDGSTGSPMREQRLDDSGQEIQLEILLQKALLSVLEGRRLSGAQQLSEALVVLQQNQWPGTHKFAVMYLLALAEIYLESDTAISAVPLLLTALTLSENNLQRPLMLLVKLRLSEALLSLDSVRQASRLVDGIMPMRIESLRDVSQVLYFQVRVAREFMSPEEIESALRLFKDTSVKLATSRNKHEPSWFTYYYARDAFEGILGAKDSGDKQPGSSGSTARSTPAPHGQGSSGGLKRAGSGQWGSLKRSPSQLWQSTTATQAAPRLPPPDEREERSGTRPLEDEEGDQEREQKQDSDMDMDMDLDTGSDDDAPGGDDPRPDAKLSKRRRIARND</sequence>
<evidence type="ECO:0000259" key="11">
    <source>
        <dbReference type="Pfam" id="PF12862"/>
    </source>
</evidence>
<keyword evidence="4" id="KW-0498">Mitosis</keyword>
<dbReference type="InterPro" id="IPR037679">
    <property type="entry name" value="Apc5"/>
</dbReference>
<keyword evidence="9" id="KW-0802">TPR repeat</keyword>
<evidence type="ECO:0000256" key="1">
    <source>
        <dbReference type="ARBA" id="ARBA00007450"/>
    </source>
</evidence>
<accession>A0A9P6RVF3</accession>
<gene>
    <name evidence="12" type="primary">ANAPC5</name>
    <name evidence="12" type="ORF">BGZ99_009060</name>
</gene>
<feature type="compositionally biased region" description="Polar residues" evidence="10">
    <location>
        <begin position="789"/>
        <end position="798"/>
    </location>
</feature>
<evidence type="ECO:0000256" key="4">
    <source>
        <dbReference type="ARBA" id="ARBA00022776"/>
    </source>
</evidence>
<feature type="domain" description="Anaphase-promoting complex subunit 5" evidence="11">
    <location>
        <begin position="290"/>
        <end position="379"/>
    </location>
</feature>
<evidence type="ECO:0000256" key="10">
    <source>
        <dbReference type="SAM" id="MobiDB-lite"/>
    </source>
</evidence>
<feature type="region of interest" description="Disordered" evidence="10">
    <location>
        <begin position="780"/>
        <end position="910"/>
    </location>
</feature>
<dbReference type="InterPro" id="IPR026000">
    <property type="entry name" value="Apc5_dom"/>
</dbReference>
<keyword evidence="6" id="KW-0131">Cell cycle</keyword>
<keyword evidence="3" id="KW-0132">Cell division</keyword>
<protein>
    <recommendedName>
        <fullName evidence="2">Anaphase-promoting complex subunit 5</fullName>
    </recommendedName>
    <alternativeName>
        <fullName evidence="7">Cyclosome subunit 5</fullName>
    </alternativeName>
</protein>
<dbReference type="GO" id="GO:0031145">
    <property type="term" value="P:anaphase-promoting complex-dependent catabolic process"/>
    <property type="evidence" value="ECO:0007669"/>
    <property type="project" value="TreeGrafter"/>
</dbReference>
<evidence type="ECO:0000313" key="12">
    <source>
        <dbReference type="EMBL" id="KAG0326761.1"/>
    </source>
</evidence>
<evidence type="ECO:0000256" key="2">
    <source>
        <dbReference type="ARBA" id="ARBA00016066"/>
    </source>
</evidence>
<dbReference type="PANTHER" id="PTHR12830">
    <property type="entry name" value="ANAPHASE-PROMOTING COMPLEX SUBUNIT 5"/>
    <property type="match status" value="1"/>
</dbReference>
<evidence type="ECO:0000256" key="7">
    <source>
        <dbReference type="ARBA" id="ARBA00031069"/>
    </source>
</evidence>
<evidence type="ECO:0000313" key="13">
    <source>
        <dbReference type="Proteomes" id="UP000738325"/>
    </source>
</evidence>
<evidence type="ECO:0000256" key="6">
    <source>
        <dbReference type="ARBA" id="ARBA00023306"/>
    </source>
</evidence>
<dbReference type="OrthoDB" id="2504561at2759"/>
<proteinExistence type="inferred from homology"/>
<dbReference type="GO" id="GO:0070979">
    <property type="term" value="P:protein K11-linked ubiquitination"/>
    <property type="evidence" value="ECO:0007669"/>
    <property type="project" value="TreeGrafter"/>
</dbReference>
<feature type="repeat" description="TPR" evidence="9">
    <location>
        <begin position="327"/>
        <end position="360"/>
    </location>
</feature>
<dbReference type="GO" id="GO:0045842">
    <property type="term" value="P:positive regulation of mitotic metaphase/anaphase transition"/>
    <property type="evidence" value="ECO:0007669"/>
    <property type="project" value="TreeGrafter"/>
</dbReference>
<feature type="compositionally biased region" description="Acidic residues" evidence="10">
    <location>
        <begin position="873"/>
        <end position="890"/>
    </location>
</feature>
<feature type="compositionally biased region" description="Basic and acidic residues" evidence="10">
    <location>
        <begin position="844"/>
        <end position="857"/>
    </location>
</feature>
<evidence type="ECO:0000256" key="9">
    <source>
        <dbReference type="PROSITE-ProRule" id="PRU00339"/>
    </source>
</evidence>
<comment type="similarity">
    <text evidence="1">Belongs to the APC5 family.</text>
</comment>
<evidence type="ECO:0000256" key="8">
    <source>
        <dbReference type="ARBA" id="ARBA00045696"/>
    </source>
</evidence>
<dbReference type="PROSITE" id="PS50005">
    <property type="entry name" value="TPR"/>
    <property type="match status" value="1"/>
</dbReference>
<organism evidence="12 13">
    <name type="scientific">Dissophora globulifera</name>
    <dbReference type="NCBI Taxonomy" id="979702"/>
    <lineage>
        <taxon>Eukaryota</taxon>
        <taxon>Fungi</taxon>
        <taxon>Fungi incertae sedis</taxon>
        <taxon>Mucoromycota</taxon>
        <taxon>Mortierellomycotina</taxon>
        <taxon>Mortierellomycetes</taxon>
        <taxon>Mortierellales</taxon>
        <taxon>Mortierellaceae</taxon>
        <taxon>Dissophora</taxon>
    </lineage>
</organism>
<dbReference type="AlphaFoldDB" id="A0A9P6RVF3"/>
<dbReference type="GO" id="GO:0051301">
    <property type="term" value="P:cell division"/>
    <property type="evidence" value="ECO:0007669"/>
    <property type="project" value="UniProtKB-KW"/>
</dbReference>